<evidence type="ECO:0000256" key="3">
    <source>
        <dbReference type="ARBA" id="ARBA00022729"/>
    </source>
</evidence>
<evidence type="ECO:0000313" key="10">
    <source>
        <dbReference type="Proteomes" id="UP000054270"/>
    </source>
</evidence>
<dbReference type="AlphaFoldDB" id="A0A0D2QAR7"/>
<dbReference type="GO" id="GO:0000139">
    <property type="term" value="C:Golgi membrane"/>
    <property type="evidence" value="ECO:0007669"/>
    <property type="project" value="TreeGrafter"/>
</dbReference>
<evidence type="ECO:0000313" key="9">
    <source>
        <dbReference type="EMBL" id="KJA28685.1"/>
    </source>
</evidence>
<dbReference type="GO" id="GO:0005793">
    <property type="term" value="C:endoplasmic reticulum-Golgi intermediate compartment"/>
    <property type="evidence" value="ECO:0007669"/>
    <property type="project" value="TreeGrafter"/>
</dbReference>
<dbReference type="STRING" id="945553.A0A0D2QAR7"/>
<feature type="signal peptide" evidence="7">
    <location>
        <begin position="1"/>
        <end position="20"/>
    </location>
</feature>
<dbReference type="Pfam" id="PF03388">
    <property type="entry name" value="Lectin_leg-like"/>
    <property type="match status" value="1"/>
</dbReference>
<reference evidence="10" key="1">
    <citation type="submission" date="2014-04" db="EMBL/GenBank/DDBJ databases">
        <title>Evolutionary Origins and Diversification of the Mycorrhizal Mutualists.</title>
        <authorList>
            <consortium name="DOE Joint Genome Institute"/>
            <consortium name="Mycorrhizal Genomics Consortium"/>
            <person name="Kohler A."/>
            <person name="Kuo A."/>
            <person name="Nagy L.G."/>
            <person name="Floudas D."/>
            <person name="Copeland A."/>
            <person name="Barry K.W."/>
            <person name="Cichocki N."/>
            <person name="Veneault-Fourrey C."/>
            <person name="LaButti K."/>
            <person name="Lindquist E.A."/>
            <person name="Lipzen A."/>
            <person name="Lundell T."/>
            <person name="Morin E."/>
            <person name="Murat C."/>
            <person name="Riley R."/>
            <person name="Ohm R."/>
            <person name="Sun H."/>
            <person name="Tunlid A."/>
            <person name="Henrissat B."/>
            <person name="Grigoriev I.V."/>
            <person name="Hibbett D.S."/>
            <person name="Martin F."/>
        </authorList>
    </citation>
    <scope>NUCLEOTIDE SEQUENCE [LARGE SCALE GENOMIC DNA]</scope>
    <source>
        <strain evidence="10">FD-334 SS-4</strain>
    </source>
</reference>
<dbReference type="EMBL" id="KN817520">
    <property type="protein sequence ID" value="KJA28685.1"/>
    <property type="molecule type" value="Genomic_DNA"/>
</dbReference>
<feature type="chain" id="PRO_5002249617" description="L-type lectin-like domain-containing protein" evidence="7">
    <location>
        <begin position="21"/>
        <end position="361"/>
    </location>
</feature>
<evidence type="ECO:0000256" key="7">
    <source>
        <dbReference type="SAM" id="SignalP"/>
    </source>
</evidence>
<dbReference type="PANTHER" id="PTHR12223">
    <property type="entry name" value="VESICULAR MANNOSE-BINDING LECTIN"/>
    <property type="match status" value="1"/>
</dbReference>
<proteinExistence type="predicted"/>
<dbReference type="Gene3D" id="2.60.120.200">
    <property type="match status" value="1"/>
</dbReference>
<evidence type="ECO:0000256" key="6">
    <source>
        <dbReference type="SAM" id="Phobius"/>
    </source>
</evidence>
<keyword evidence="10" id="KW-1185">Reference proteome</keyword>
<keyword evidence="2 6" id="KW-0812">Transmembrane</keyword>
<evidence type="ECO:0000256" key="2">
    <source>
        <dbReference type="ARBA" id="ARBA00022692"/>
    </source>
</evidence>
<evidence type="ECO:0000259" key="8">
    <source>
        <dbReference type="PROSITE" id="PS51328"/>
    </source>
</evidence>
<feature type="domain" description="L-type lectin-like" evidence="8">
    <location>
        <begin position="36"/>
        <end position="259"/>
    </location>
</feature>
<dbReference type="Proteomes" id="UP000054270">
    <property type="component" value="Unassembled WGS sequence"/>
</dbReference>
<evidence type="ECO:0000256" key="5">
    <source>
        <dbReference type="ARBA" id="ARBA00023136"/>
    </source>
</evidence>
<protein>
    <recommendedName>
        <fullName evidence="8">L-type lectin-like domain-containing protein</fullName>
    </recommendedName>
</protein>
<evidence type="ECO:0000256" key="1">
    <source>
        <dbReference type="ARBA" id="ARBA00004479"/>
    </source>
</evidence>
<evidence type="ECO:0000256" key="4">
    <source>
        <dbReference type="ARBA" id="ARBA00022989"/>
    </source>
</evidence>
<dbReference type="InterPro" id="IPR051136">
    <property type="entry name" value="Intracellular_Lectin-GPT"/>
</dbReference>
<sequence length="361" mass="39536">MGSLALLLSFSSLLFGVAQAAVDDKTKLGNDTIDRTLTLRTHSLYAPYIDQDLQNRWWDFGADAYVNTNKYIRLTRNRPSQMGWLWSRLALTASNFIIEVEFKVSGDPSHLYGDGLAIWLTKDRAVEGPVFGSKDQFTGLGIFLDTYANDKHTYSFPRIVGILGDGNKKYDFGRDGDGQEIGACSANFRRTNVATKIKLTYVKDSFLDVKIQYKAWDDWSPCFRVEKISLPTNPFLGFSAMTGDVSDAHDIITVNAYSAIVSKPDDPRNKHKKSSIFASAHPDAAKGGSTWLGFFFKLALLGGVCAGGYYGWQEYQRRKRYSGFGGGMGMGLSGGGGGGGGYGMRSAGVGGGFNDYGGKRY</sequence>
<dbReference type="GO" id="GO:0006888">
    <property type="term" value="P:endoplasmic reticulum to Golgi vesicle-mediated transport"/>
    <property type="evidence" value="ECO:0007669"/>
    <property type="project" value="TreeGrafter"/>
</dbReference>
<gene>
    <name evidence="9" type="ORF">HYPSUDRAFT_128635</name>
</gene>
<name>A0A0D2QAR7_HYPSF</name>
<feature type="transmembrane region" description="Helical" evidence="6">
    <location>
        <begin position="291"/>
        <end position="312"/>
    </location>
</feature>
<dbReference type="PROSITE" id="PS51328">
    <property type="entry name" value="L_LECTIN_LIKE"/>
    <property type="match status" value="1"/>
</dbReference>
<dbReference type="GO" id="GO:0005537">
    <property type="term" value="F:D-mannose binding"/>
    <property type="evidence" value="ECO:0007669"/>
    <property type="project" value="TreeGrafter"/>
</dbReference>
<accession>A0A0D2QAR7</accession>
<dbReference type="CDD" id="cd07308">
    <property type="entry name" value="lectin_leg-like"/>
    <property type="match status" value="1"/>
</dbReference>
<dbReference type="InterPro" id="IPR013320">
    <property type="entry name" value="ConA-like_dom_sf"/>
</dbReference>
<keyword evidence="5 6" id="KW-0472">Membrane</keyword>
<dbReference type="GO" id="GO:0030134">
    <property type="term" value="C:COPII-coated ER to Golgi transport vesicle"/>
    <property type="evidence" value="ECO:0007669"/>
    <property type="project" value="TreeGrafter"/>
</dbReference>
<dbReference type="PANTHER" id="PTHR12223:SF45">
    <property type="entry name" value="RE50040P"/>
    <property type="match status" value="1"/>
</dbReference>
<dbReference type="GO" id="GO:0005789">
    <property type="term" value="C:endoplasmic reticulum membrane"/>
    <property type="evidence" value="ECO:0007669"/>
    <property type="project" value="TreeGrafter"/>
</dbReference>
<comment type="subcellular location">
    <subcellularLocation>
        <location evidence="1">Membrane</location>
        <topology evidence="1">Single-pass type I membrane protein</topology>
    </subcellularLocation>
</comment>
<dbReference type="InterPro" id="IPR005052">
    <property type="entry name" value="Lectin_leg"/>
</dbReference>
<dbReference type="OMA" id="WGAQAQD"/>
<keyword evidence="4 6" id="KW-1133">Transmembrane helix</keyword>
<dbReference type="OrthoDB" id="270293at2759"/>
<organism evidence="9 10">
    <name type="scientific">Hypholoma sublateritium (strain FD-334 SS-4)</name>
    <dbReference type="NCBI Taxonomy" id="945553"/>
    <lineage>
        <taxon>Eukaryota</taxon>
        <taxon>Fungi</taxon>
        <taxon>Dikarya</taxon>
        <taxon>Basidiomycota</taxon>
        <taxon>Agaricomycotina</taxon>
        <taxon>Agaricomycetes</taxon>
        <taxon>Agaricomycetidae</taxon>
        <taxon>Agaricales</taxon>
        <taxon>Agaricineae</taxon>
        <taxon>Strophariaceae</taxon>
        <taxon>Hypholoma</taxon>
    </lineage>
</organism>
<dbReference type="SUPFAM" id="SSF49899">
    <property type="entry name" value="Concanavalin A-like lectins/glucanases"/>
    <property type="match status" value="1"/>
</dbReference>
<keyword evidence="3 7" id="KW-0732">Signal</keyword>